<dbReference type="GO" id="GO:0005634">
    <property type="term" value="C:nucleus"/>
    <property type="evidence" value="ECO:0007669"/>
    <property type="project" value="UniProtKB-SubCell"/>
</dbReference>
<dbReference type="PANTHER" id="PTHR24330">
    <property type="entry name" value="HOMEOBOX PROTEIN BARH-LIKE"/>
    <property type="match status" value="1"/>
</dbReference>
<evidence type="ECO:0000256" key="7">
    <source>
        <dbReference type="ARBA" id="ARBA00038196"/>
    </source>
</evidence>
<feature type="domain" description="Homeobox" evidence="11">
    <location>
        <begin position="91"/>
        <end position="151"/>
    </location>
</feature>
<evidence type="ECO:0000256" key="4">
    <source>
        <dbReference type="ARBA" id="ARBA00023155"/>
    </source>
</evidence>
<dbReference type="InterPro" id="IPR001356">
    <property type="entry name" value="HD"/>
</dbReference>
<comment type="caution">
    <text evidence="12">The sequence shown here is derived from an EMBL/GenBank/DDBJ whole genome shotgun (WGS) entry which is preliminary data.</text>
</comment>
<dbReference type="PROSITE" id="PS50071">
    <property type="entry name" value="HOMEOBOX_2"/>
    <property type="match status" value="1"/>
</dbReference>
<dbReference type="PRINTS" id="PR00024">
    <property type="entry name" value="HOMEOBOX"/>
</dbReference>
<dbReference type="Pfam" id="PF00046">
    <property type="entry name" value="Homeodomain"/>
    <property type="match status" value="1"/>
</dbReference>
<dbReference type="AlphaFoldDB" id="A0A6B0R8D0"/>
<evidence type="ECO:0000256" key="3">
    <source>
        <dbReference type="ARBA" id="ARBA00023125"/>
    </source>
</evidence>
<dbReference type="CDD" id="cd00086">
    <property type="entry name" value="homeodomain"/>
    <property type="match status" value="1"/>
</dbReference>
<keyword evidence="6 8" id="KW-0539">Nucleus</keyword>
<evidence type="ECO:0000256" key="10">
    <source>
        <dbReference type="SAM" id="MobiDB-lite"/>
    </source>
</evidence>
<dbReference type="Gene3D" id="1.10.10.60">
    <property type="entry name" value="Homeodomain-like"/>
    <property type="match status" value="1"/>
</dbReference>
<evidence type="ECO:0000313" key="12">
    <source>
        <dbReference type="EMBL" id="MXQ86060.1"/>
    </source>
</evidence>
<reference evidence="12" key="1">
    <citation type="submission" date="2019-10" db="EMBL/GenBank/DDBJ databases">
        <title>The sequence and de novo assembly of the wild yak genome.</title>
        <authorList>
            <person name="Liu Y."/>
        </authorList>
    </citation>
    <scope>NUCLEOTIDE SEQUENCE [LARGE SCALE GENOMIC DNA]</scope>
    <source>
        <strain evidence="12">WY2019</strain>
    </source>
</reference>
<evidence type="ECO:0000259" key="11">
    <source>
        <dbReference type="PROSITE" id="PS50071"/>
    </source>
</evidence>
<sequence>MELLTTDILGDSKPLAACAPYSTSVSSPHHTPKQESNAAHESFRPKLEQEDSKTKLDKREESQSDVKCHGTKEEGDREISSSRESPPVRAKKPRKARTAFSDHQLNQLERSFERQKYLSVQDRMDLAAALNLTDTQVKTWYQNRRTKWKRQTAVGLELLAEAGNYSALQRMFPSPYFYHPSLLGSMDSTTAAAAAAAMYSSMYRTPPAPHPQLQRPLVPRVLIHGLGPGGQPALNPLSNPIPVFGKSESPVQFLIYQMELMVCDDFLQNISKHIFIKLDDQSKALTENSGKEFWEQTMIGLAWSITVAEKVVLSGNMEALTKTTCLKFGENTFHKK</sequence>
<protein>
    <recommendedName>
        <fullName evidence="11">Homeobox domain-containing protein</fullName>
    </recommendedName>
</protein>
<evidence type="ECO:0000256" key="5">
    <source>
        <dbReference type="ARBA" id="ARBA00023163"/>
    </source>
</evidence>
<feature type="DNA-binding region" description="Homeobox" evidence="8">
    <location>
        <begin position="93"/>
        <end position="152"/>
    </location>
</feature>
<dbReference type="EMBL" id="VBQZ03000030">
    <property type="protein sequence ID" value="MXQ86060.1"/>
    <property type="molecule type" value="Genomic_DNA"/>
</dbReference>
<evidence type="ECO:0000256" key="9">
    <source>
        <dbReference type="RuleBase" id="RU000682"/>
    </source>
</evidence>
<organism evidence="12 13">
    <name type="scientific">Bos mutus</name>
    <name type="common">wild yak</name>
    <dbReference type="NCBI Taxonomy" id="72004"/>
    <lineage>
        <taxon>Eukaryota</taxon>
        <taxon>Metazoa</taxon>
        <taxon>Chordata</taxon>
        <taxon>Craniata</taxon>
        <taxon>Vertebrata</taxon>
        <taxon>Euteleostomi</taxon>
        <taxon>Mammalia</taxon>
        <taxon>Eutheria</taxon>
        <taxon>Laurasiatheria</taxon>
        <taxon>Artiodactyla</taxon>
        <taxon>Ruminantia</taxon>
        <taxon>Pecora</taxon>
        <taxon>Bovidae</taxon>
        <taxon>Bovinae</taxon>
        <taxon>Bos</taxon>
    </lineage>
</organism>
<dbReference type="PANTHER" id="PTHR24330:SF4">
    <property type="entry name" value="BARH-LIKE 2 HOMEOBOX PROTEIN"/>
    <property type="match status" value="1"/>
</dbReference>
<dbReference type="InterPro" id="IPR020479">
    <property type="entry name" value="HD_metazoa"/>
</dbReference>
<keyword evidence="5" id="KW-0804">Transcription</keyword>
<dbReference type="Proteomes" id="UP000322234">
    <property type="component" value="Unassembled WGS sequence"/>
</dbReference>
<dbReference type="PROSITE" id="PS00027">
    <property type="entry name" value="HOMEOBOX_1"/>
    <property type="match status" value="1"/>
</dbReference>
<proteinExistence type="inferred from homology"/>
<dbReference type="InterPro" id="IPR052145">
    <property type="entry name" value="Mediator/Homeobox_domain"/>
</dbReference>
<comment type="similarity">
    <text evidence="7">Belongs to the BAR homeobox family.</text>
</comment>
<dbReference type="SUPFAM" id="SSF46689">
    <property type="entry name" value="Homeodomain-like"/>
    <property type="match status" value="1"/>
</dbReference>
<accession>A0A6B0R8D0</accession>
<comment type="subcellular location">
    <subcellularLocation>
        <location evidence="1 8 9">Nucleus</location>
    </subcellularLocation>
</comment>
<keyword evidence="2" id="KW-0805">Transcription regulation</keyword>
<gene>
    <name evidence="12" type="ORF">E5288_WYG002070</name>
</gene>
<keyword evidence="3 8" id="KW-0238">DNA-binding</keyword>
<evidence type="ECO:0000256" key="1">
    <source>
        <dbReference type="ARBA" id="ARBA00004123"/>
    </source>
</evidence>
<evidence type="ECO:0000313" key="13">
    <source>
        <dbReference type="Proteomes" id="UP000322234"/>
    </source>
</evidence>
<name>A0A6B0R8D0_9CETA</name>
<dbReference type="GO" id="GO:0000981">
    <property type="term" value="F:DNA-binding transcription factor activity, RNA polymerase II-specific"/>
    <property type="evidence" value="ECO:0007669"/>
    <property type="project" value="InterPro"/>
</dbReference>
<feature type="compositionally biased region" description="Polar residues" evidence="10">
    <location>
        <begin position="21"/>
        <end position="39"/>
    </location>
</feature>
<dbReference type="InterPro" id="IPR009057">
    <property type="entry name" value="Homeodomain-like_sf"/>
</dbReference>
<keyword evidence="4 8" id="KW-0371">Homeobox</keyword>
<evidence type="ECO:0000256" key="8">
    <source>
        <dbReference type="PROSITE-ProRule" id="PRU00108"/>
    </source>
</evidence>
<dbReference type="InterPro" id="IPR017970">
    <property type="entry name" value="Homeobox_CS"/>
</dbReference>
<dbReference type="SMART" id="SM00389">
    <property type="entry name" value="HOX"/>
    <property type="match status" value="1"/>
</dbReference>
<evidence type="ECO:0000256" key="6">
    <source>
        <dbReference type="ARBA" id="ARBA00023242"/>
    </source>
</evidence>
<dbReference type="GO" id="GO:0000977">
    <property type="term" value="F:RNA polymerase II transcription regulatory region sequence-specific DNA binding"/>
    <property type="evidence" value="ECO:0007669"/>
    <property type="project" value="TreeGrafter"/>
</dbReference>
<feature type="compositionally biased region" description="Basic and acidic residues" evidence="10">
    <location>
        <begin position="41"/>
        <end position="81"/>
    </location>
</feature>
<evidence type="ECO:0000256" key="2">
    <source>
        <dbReference type="ARBA" id="ARBA00023015"/>
    </source>
</evidence>
<dbReference type="FunFam" id="1.10.10.60:FF:000097">
    <property type="entry name" value="barH-like 2 homeobox protein-like"/>
    <property type="match status" value="1"/>
</dbReference>
<keyword evidence="13" id="KW-1185">Reference proteome</keyword>
<feature type="region of interest" description="Disordered" evidence="10">
    <location>
        <begin position="1"/>
        <end position="101"/>
    </location>
</feature>